<dbReference type="OrthoDB" id="1049195at2759"/>
<dbReference type="PROSITE" id="PS50102">
    <property type="entry name" value="RRM"/>
    <property type="match status" value="2"/>
</dbReference>
<reference evidence="5 6" key="1">
    <citation type="submission" date="2017-03" db="EMBL/GenBank/DDBJ databases">
        <title>WGS assembly of Porphyra umbilicalis.</title>
        <authorList>
            <person name="Brawley S.H."/>
            <person name="Blouin N.A."/>
            <person name="Ficko-Blean E."/>
            <person name="Wheeler G.L."/>
            <person name="Lohr M."/>
            <person name="Goodson H.V."/>
            <person name="Jenkins J.W."/>
            <person name="Blaby-Haas C.E."/>
            <person name="Helliwell K.E."/>
            <person name="Chan C."/>
            <person name="Marriage T."/>
            <person name="Bhattacharya D."/>
            <person name="Klein A.S."/>
            <person name="Badis Y."/>
            <person name="Brodie J."/>
            <person name="Cao Y."/>
            <person name="Collen J."/>
            <person name="Dittami S.M."/>
            <person name="Gachon C.M."/>
            <person name="Green B.R."/>
            <person name="Karpowicz S."/>
            <person name="Kim J.W."/>
            <person name="Kudahl U."/>
            <person name="Lin S."/>
            <person name="Michel G."/>
            <person name="Mittag M."/>
            <person name="Olson B.J."/>
            <person name="Pangilinan J."/>
            <person name="Peng Y."/>
            <person name="Qiu H."/>
            <person name="Shu S."/>
            <person name="Singer J.T."/>
            <person name="Smith A.G."/>
            <person name="Sprecher B.N."/>
            <person name="Wagner V."/>
            <person name="Wang W."/>
            <person name="Wang Z.-Y."/>
            <person name="Yan J."/>
            <person name="Yarish C."/>
            <person name="Zoeuner-Riek S."/>
            <person name="Zhuang Y."/>
            <person name="Zou Y."/>
            <person name="Lindquist E.A."/>
            <person name="Grimwood J."/>
            <person name="Barry K."/>
            <person name="Rokhsar D.S."/>
            <person name="Schmutz J."/>
            <person name="Stiller J.W."/>
            <person name="Grossman A.R."/>
            <person name="Prochnik S.E."/>
        </authorList>
    </citation>
    <scope>NUCLEOTIDE SEQUENCE [LARGE SCALE GENOMIC DNA]</scope>
    <source>
        <strain evidence="5">4086291</strain>
    </source>
</reference>
<evidence type="ECO:0000259" key="4">
    <source>
        <dbReference type="PROSITE" id="PS50102"/>
    </source>
</evidence>
<dbReference type="InterPro" id="IPR050374">
    <property type="entry name" value="RRT5_SRSF_SR"/>
</dbReference>
<feature type="region of interest" description="Disordered" evidence="3">
    <location>
        <begin position="52"/>
        <end position="102"/>
    </location>
</feature>
<dbReference type="SMART" id="SM00360">
    <property type="entry name" value="RRM"/>
    <property type="match status" value="2"/>
</dbReference>
<protein>
    <recommendedName>
        <fullName evidence="4">RRM domain-containing protein</fullName>
    </recommendedName>
</protein>
<dbReference type="PANTHER" id="PTHR23003">
    <property type="entry name" value="RNA RECOGNITION MOTIF RRM DOMAIN CONTAINING PROTEIN"/>
    <property type="match status" value="1"/>
</dbReference>
<dbReference type="Gene3D" id="3.30.70.330">
    <property type="match status" value="2"/>
</dbReference>
<dbReference type="EMBL" id="KV919395">
    <property type="protein sequence ID" value="OSX69806.1"/>
    <property type="molecule type" value="Genomic_DNA"/>
</dbReference>
<feature type="domain" description="RRM" evidence="4">
    <location>
        <begin position="1"/>
        <end position="58"/>
    </location>
</feature>
<dbReference type="Pfam" id="PF00076">
    <property type="entry name" value="RRM_1"/>
    <property type="match status" value="2"/>
</dbReference>
<evidence type="ECO:0000256" key="2">
    <source>
        <dbReference type="PROSITE-ProRule" id="PRU00176"/>
    </source>
</evidence>
<dbReference type="CDD" id="cd00590">
    <property type="entry name" value="RRM_SF"/>
    <property type="match status" value="1"/>
</dbReference>
<dbReference type="InterPro" id="IPR000504">
    <property type="entry name" value="RRM_dom"/>
</dbReference>
<gene>
    <name evidence="5" type="ORF">BU14_1130s0001</name>
</gene>
<dbReference type="GO" id="GO:0005634">
    <property type="term" value="C:nucleus"/>
    <property type="evidence" value="ECO:0007669"/>
    <property type="project" value="TreeGrafter"/>
</dbReference>
<dbReference type="SUPFAM" id="SSF54928">
    <property type="entry name" value="RNA-binding domain, RBD"/>
    <property type="match status" value="1"/>
</dbReference>
<feature type="domain" description="RRM" evidence="4">
    <location>
        <begin position="108"/>
        <end position="185"/>
    </location>
</feature>
<feature type="compositionally biased region" description="Basic and acidic residues" evidence="3">
    <location>
        <begin position="52"/>
        <end position="61"/>
    </location>
</feature>
<dbReference type="FunFam" id="3.30.70.330:FF:000362">
    <property type="entry name" value="GBP2p Poly(A+) RNA-binding protein"/>
    <property type="match status" value="1"/>
</dbReference>
<evidence type="ECO:0000313" key="6">
    <source>
        <dbReference type="Proteomes" id="UP000218209"/>
    </source>
</evidence>
<evidence type="ECO:0000313" key="5">
    <source>
        <dbReference type="EMBL" id="OSX69806.1"/>
    </source>
</evidence>
<dbReference type="InterPro" id="IPR012677">
    <property type="entry name" value="Nucleotide-bd_a/b_plait_sf"/>
</dbReference>
<dbReference type="GO" id="GO:0005737">
    <property type="term" value="C:cytoplasm"/>
    <property type="evidence" value="ECO:0007669"/>
    <property type="project" value="TreeGrafter"/>
</dbReference>
<sequence>MERAGEVVRAEVFTEASGRSAGCGIVEYTTAEMAAMAIQTLNDTVLDGRQVFVREDRETSTRRRGMGGGGRGGSSGGGGGGDSSHVGVGVGPGGGGGGGGRFRSDRGRKIVVWNLPYSLRWQELKDAFRQCGTVIRADILTQPDGKSKGVGTVLYETEEEAQRAINDMTGREIEGRVIDCRLDRFAT</sequence>
<name>A0A1X6NMV2_PORUM</name>
<dbReference type="AlphaFoldDB" id="A0A1X6NMV2"/>
<evidence type="ECO:0000256" key="3">
    <source>
        <dbReference type="SAM" id="MobiDB-lite"/>
    </source>
</evidence>
<evidence type="ECO:0000256" key="1">
    <source>
        <dbReference type="ARBA" id="ARBA00022884"/>
    </source>
</evidence>
<dbReference type="Proteomes" id="UP000218209">
    <property type="component" value="Unassembled WGS sequence"/>
</dbReference>
<dbReference type="GO" id="GO:1990904">
    <property type="term" value="C:ribonucleoprotein complex"/>
    <property type="evidence" value="ECO:0007669"/>
    <property type="project" value="TreeGrafter"/>
</dbReference>
<proteinExistence type="predicted"/>
<feature type="compositionally biased region" description="Gly residues" evidence="3">
    <location>
        <begin position="66"/>
        <end position="101"/>
    </location>
</feature>
<dbReference type="GO" id="GO:0003729">
    <property type="term" value="F:mRNA binding"/>
    <property type="evidence" value="ECO:0007669"/>
    <property type="project" value="TreeGrafter"/>
</dbReference>
<dbReference type="InterPro" id="IPR035979">
    <property type="entry name" value="RBD_domain_sf"/>
</dbReference>
<dbReference type="PANTHER" id="PTHR23003:SF3">
    <property type="entry name" value="FI21236P1-RELATED"/>
    <property type="match status" value="1"/>
</dbReference>
<organism evidence="5 6">
    <name type="scientific">Porphyra umbilicalis</name>
    <name type="common">Purple laver</name>
    <name type="synonym">Red alga</name>
    <dbReference type="NCBI Taxonomy" id="2786"/>
    <lineage>
        <taxon>Eukaryota</taxon>
        <taxon>Rhodophyta</taxon>
        <taxon>Bangiophyceae</taxon>
        <taxon>Bangiales</taxon>
        <taxon>Bangiaceae</taxon>
        <taxon>Porphyra</taxon>
    </lineage>
</organism>
<keyword evidence="6" id="KW-1185">Reference proteome</keyword>
<keyword evidence="1 2" id="KW-0694">RNA-binding</keyword>
<accession>A0A1X6NMV2</accession>